<dbReference type="STRING" id="1664694.A0A0N0NS61"/>
<evidence type="ECO:0000259" key="2">
    <source>
        <dbReference type="Pfam" id="PF08450"/>
    </source>
</evidence>
<feature type="chain" id="PRO_5005856859" evidence="1">
    <location>
        <begin position="22"/>
        <end position="398"/>
    </location>
</feature>
<protein>
    <submittedName>
        <fullName evidence="3">Gluconolactonase</fullName>
    </submittedName>
</protein>
<dbReference type="OrthoDB" id="423498at2759"/>
<dbReference type="SUPFAM" id="SSF63829">
    <property type="entry name" value="Calcium-dependent phosphotriesterase"/>
    <property type="match status" value="1"/>
</dbReference>
<evidence type="ECO:0000313" key="4">
    <source>
        <dbReference type="Proteomes" id="UP000038010"/>
    </source>
</evidence>
<keyword evidence="1" id="KW-0732">Signal</keyword>
<dbReference type="PANTHER" id="PTHR47064:SF2">
    <property type="entry name" value="SMP-30_GLUCONOLACTONASE_LRE-LIKE REGION DOMAIN-CONTAINING PROTEIN-RELATED"/>
    <property type="match status" value="1"/>
</dbReference>
<gene>
    <name evidence="3" type="ORF">AB675_313</name>
</gene>
<dbReference type="RefSeq" id="XP_018005592.1">
    <property type="nucleotide sequence ID" value="XM_018143167.1"/>
</dbReference>
<feature type="domain" description="SMP-30/Gluconolactonase/LRE-like region" evidence="2">
    <location>
        <begin position="114"/>
        <end position="361"/>
    </location>
</feature>
<sequence>MYSDLMSYNILLAIYLRPVAAQYLAPLPEEYSGVAAVLIEDNLAVIPGNWSYESNMVPFYNVTSDDEDFQDAADTIAAADFIALSPDFLSLIGPSATLDRIVNFTSPEVELVHEAPAYVPDTNELLFSTTTAIGRLWALNLDTLELRNLTLDPPLSNINGATYHNGTVYVCTNGGDVRGIFSVNFTTGATAPIVNNYRGRRLNSPNDVIFDSPGNMWFTDPAYGWYSEFEGVGEPELPQSIYFFNMTSKALQVVSNDVVHVPNGLAFSPDETKLYVADSANLQGRPLGDTDPMGLRNVVAFDVEQYPLLSNPTLVHQTEVGWPDGLRISSSGLIVVGVRGAADVVDPRTGTLLGKFNCPDDIIYNVERIAETGTWFLIGGKHIYRVAIAETSPPLAGS</sequence>
<evidence type="ECO:0000256" key="1">
    <source>
        <dbReference type="SAM" id="SignalP"/>
    </source>
</evidence>
<dbReference type="GeneID" id="28735037"/>
<dbReference type="Pfam" id="PF08450">
    <property type="entry name" value="SGL"/>
    <property type="match status" value="1"/>
</dbReference>
<dbReference type="PANTHER" id="PTHR47064">
    <property type="entry name" value="PUTATIVE (AFU_ORTHOLOGUE AFUA_1G08990)-RELATED"/>
    <property type="match status" value="1"/>
</dbReference>
<dbReference type="InterPro" id="IPR013658">
    <property type="entry name" value="SGL"/>
</dbReference>
<dbReference type="VEuPathDB" id="FungiDB:AB675_313"/>
<feature type="signal peptide" evidence="1">
    <location>
        <begin position="1"/>
        <end position="21"/>
    </location>
</feature>
<proteinExistence type="predicted"/>
<accession>A0A0N0NS61</accession>
<dbReference type="InterPro" id="IPR052988">
    <property type="entry name" value="Oryzine_lactonohydrolase"/>
</dbReference>
<keyword evidence="4" id="KW-1185">Reference proteome</keyword>
<reference evidence="3 4" key="1">
    <citation type="submission" date="2015-06" db="EMBL/GenBank/DDBJ databases">
        <title>Draft genome of the ant-associated black yeast Phialophora attae CBS 131958.</title>
        <authorList>
            <person name="Moreno L.F."/>
            <person name="Stielow B.J."/>
            <person name="de Hoog S."/>
            <person name="Vicente V.A."/>
            <person name="Weiss V.A."/>
            <person name="de Vries M."/>
            <person name="Cruz L.M."/>
            <person name="Souza E.M."/>
        </authorList>
    </citation>
    <scope>NUCLEOTIDE SEQUENCE [LARGE SCALE GENOMIC DNA]</scope>
    <source>
        <strain evidence="3 4">CBS 131958</strain>
    </source>
</reference>
<dbReference type="Proteomes" id="UP000038010">
    <property type="component" value="Unassembled WGS sequence"/>
</dbReference>
<comment type="caution">
    <text evidence="3">The sequence shown here is derived from an EMBL/GenBank/DDBJ whole genome shotgun (WGS) entry which is preliminary data.</text>
</comment>
<name>A0A0N0NS61_9EURO</name>
<dbReference type="EMBL" id="LFJN01000001">
    <property type="protein sequence ID" value="KPI45629.1"/>
    <property type="molecule type" value="Genomic_DNA"/>
</dbReference>
<dbReference type="AlphaFoldDB" id="A0A0N0NS61"/>
<dbReference type="Gene3D" id="2.120.10.30">
    <property type="entry name" value="TolB, C-terminal domain"/>
    <property type="match status" value="1"/>
</dbReference>
<evidence type="ECO:0000313" key="3">
    <source>
        <dbReference type="EMBL" id="KPI45629.1"/>
    </source>
</evidence>
<organism evidence="3 4">
    <name type="scientific">Cyphellophora attinorum</name>
    <dbReference type="NCBI Taxonomy" id="1664694"/>
    <lineage>
        <taxon>Eukaryota</taxon>
        <taxon>Fungi</taxon>
        <taxon>Dikarya</taxon>
        <taxon>Ascomycota</taxon>
        <taxon>Pezizomycotina</taxon>
        <taxon>Eurotiomycetes</taxon>
        <taxon>Chaetothyriomycetidae</taxon>
        <taxon>Chaetothyriales</taxon>
        <taxon>Cyphellophoraceae</taxon>
        <taxon>Cyphellophora</taxon>
    </lineage>
</organism>
<dbReference type="InterPro" id="IPR011042">
    <property type="entry name" value="6-blade_b-propeller_TolB-like"/>
</dbReference>